<evidence type="ECO:0000313" key="2">
    <source>
        <dbReference type="EMBL" id="RXK47881.1"/>
    </source>
</evidence>
<dbReference type="EMBL" id="RDFA01000005">
    <property type="protein sequence ID" value="RXK47881.1"/>
    <property type="molecule type" value="Genomic_DNA"/>
</dbReference>
<feature type="transmembrane region" description="Helical" evidence="1">
    <location>
        <begin position="222"/>
        <end position="241"/>
    </location>
</feature>
<feature type="transmembrane region" description="Helical" evidence="1">
    <location>
        <begin position="130"/>
        <end position="151"/>
    </location>
</feature>
<dbReference type="RefSeq" id="WP_129069732.1">
    <property type="nucleotide sequence ID" value="NZ_RDFA01000005.1"/>
</dbReference>
<gene>
    <name evidence="2" type="ORF">EAF64_14675</name>
</gene>
<proteinExistence type="predicted"/>
<keyword evidence="1" id="KW-0472">Membrane</keyword>
<name>A0A498L280_9EURY</name>
<dbReference type="OrthoDB" id="302940at2157"/>
<reference evidence="2 3" key="1">
    <citation type="submission" date="2019-01" db="EMBL/GenBank/DDBJ databases">
        <title>Halorientalis sp. F13-25 a new haloarchaeum isolated from hypersaline water.</title>
        <authorList>
            <person name="Ana D.-V."/>
            <person name="Cristina S.-P."/>
            <person name="Antonio V."/>
        </authorList>
    </citation>
    <scope>NUCLEOTIDE SEQUENCE [LARGE SCALE GENOMIC DNA]</scope>
    <source>
        <strain evidence="2 3">F13-25</strain>
    </source>
</reference>
<accession>A0A498L280</accession>
<protein>
    <submittedName>
        <fullName evidence="2">Uncharacterized protein</fullName>
    </submittedName>
</protein>
<feature type="transmembrane region" description="Helical" evidence="1">
    <location>
        <begin position="98"/>
        <end position="118"/>
    </location>
</feature>
<evidence type="ECO:0000256" key="1">
    <source>
        <dbReference type="SAM" id="Phobius"/>
    </source>
</evidence>
<feature type="transmembrane region" description="Helical" evidence="1">
    <location>
        <begin position="190"/>
        <end position="210"/>
    </location>
</feature>
<feature type="transmembrane region" description="Helical" evidence="1">
    <location>
        <begin position="26"/>
        <end position="49"/>
    </location>
</feature>
<feature type="transmembrane region" description="Helical" evidence="1">
    <location>
        <begin position="157"/>
        <end position="178"/>
    </location>
</feature>
<evidence type="ECO:0000313" key="3">
    <source>
        <dbReference type="Proteomes" id="UP000289691"/>
    </source>
</evidence>
<keyword evidence="3" id="KW-1185">Reference proteome</keyword>
<comment type="caution">
    <text evidence="2">The sequence shown here is derived from an EMBL/GenBank/DDBJ whole genome shotgun (WGS) entry which is preliminary data.</text>
</comment>
<keyword evidence="1" id="KW-1133">Transmembrane helix</keyword>
<organism evidence="2 3">
    <name type="scientific">Halorientalis pallida</name>
    <dbReference type="NCBI Taxonomy" id="2479928"/>
    <lineage>
        <taxon>Archaea</taxon>
        <taxon>Methanobacteriati</taxon>
        <taxon>Methanobacteriota</taxon>
        <taxon>Stenosarchaea group</taxon>
        <taxon>Halobacteria</taxon>
        <taxon>Halobacteriales</taxon>
        <taxon>Haloarculaceae</taxon>
        <taxon>Halorientalis</taxon>
    </lineage>
</organism>
<feature type="transmembrane region" description="Helical" evidence="1">
    <location>
        <begin position="61"/>
        <end position="86"/>
    </location>
</feature>
<dbReference type="AlphaFoldDB" id="A0A498L280"/>
<sequence>MADRRYPIIISFTTTLPIGTQRPHTLIMLVDIISAVGVLIAAGVLATSATAARRHERPGTLWFTGYSALFGVGFGLLSVGVLVGSIPVTDFTGAVGRWLALVWILPVGLWAMFALRYTGRFVSLTLKTSVLLAFPLLIFVAQFLFSGVSSVPTHPVGLLGITVRCYALTLVVTGMVLVVRATRRYDHTTAWQGVALAGGPALMWLSWSSIPYIAQLSRTAGGTAYVLGGLGAVCGFGLAVFRLDAFDMAPTVGVVGERDIVDETDDLVLIADEEDRVVRTNERIRSASSRVDPSAGTVTVEDVLGNDVDGLRAAEMVTRCLGEVRRAGLDSDRPERPAPGNRS</sequence>
<keyword evidence="1" id="KW-0812">Transmembrane</keyword>
<dbReference type="Proteomes" id="UP000289691">
    <property type="component" value="Unassembled WGS sequence"/>
</dbReference>